<feature type="transmembrane region" description="Helical" evidence="7">
    <location>
        <begin position="449"/>
        <end position="475"/>
    </location>
</feature>
<proteinExistence type="inferred from homology"/>
<gene>
    <name evidence="10" type="ORF">OC846_003358</name>
</gene>
<dbReference type="PANTHER" id="PTHR31145:SF2">
    <property type="entry name" value="FLAVIN CARRIER PROTEIN 2"/>
    <property type="match status" value="1"/>
</dbReference>
<dbReference type="PANTHER" id="PTHR31145">
    <property type="entry name" value="INTEGRAL MEMBRANE PROTEIN (AFU_ORTHOLOGUE AFUA_7G01610)"/>
    <property type="match status" value="1"/>
</dbReference>
<feature type="transmembrane region" description="Helical" evidence="7">
    <location>
        <begin position="574"/>
        <end position="594"/>
    </location>
</feature>
<dbReference type="GO" id="GO:0009272">
    <property type="term" value="P:fungal-type cell wall biogenesis"/>
    <property type="evidence" value="ECO:0007669"/>
    <property type="project" value="TreeGrafter"/>
</dbReference>
<organism evidence="10 11">
    <name type="scientific">Tilletia horrida</name>
    <dbReference type="NCBI Taxonomy" id="155126"/>
    <lineage>
        <taxon>Eukaryota</taxon>
        <taxon>Fungi</taxon>
        <taxon>Dikarya</taxon>
        <taxon>Basidiomycota</taxon>
        <taxon>Ustilaginomycotina</taxon>
        <taxon>Exobasidiomycetes</taxon>
        <taxon>Tilletiales</taxon>
        <taxon>Tilletiaceae</taxon>
        <taxon>Tilletia</taxon>
    </lineage>
</organism>
<keyword evidence="3 7" id="KW-0812">Transmembrane</keyword>
<sequence>MSSHPYLITLLLTLLTLLTHPTQAAGTGLFGPDQLYTSSVAYCSPPEVILVSAFDLRFFRENRTLEFDIAAASVNNNVSAIANVSVNAYGLGIFNVNLDLCTIANGVLCPIPTYNFNGGGLFPVPEQFASKIPKIAFKIPDLEAVATVQLVDQNGRIVACLQATLANGHTTYQVGAIWATVGLALLAAASSLLHSVIPASIGAAQWRIVDVMAAIQHVAVVSLLSLTYPVAFSSYASNFAWSIGMINIPSLQSSITATRSATGDKDTGLFGNALEADGGRKYDPFLRRRSSASPIPAIDDLIRYRPKSVISKLSRNDPAALLKDITFNENSALTKFNSTASNSSRLLALEHIYAPNTGPDGQLLTASSGGPLPIVYPNTTQEQGIDLFAERLDIAPPNVFLTVFVNFVILLGLMLVVLALIFVFTRLIGKMFYRREPNFWSEFTKPSHFGGSFTTAFVGRYLLITFPILLIFAFYQWRFGASWVPHLVAGVVIGIWLAGLAAFFVPMFFHARRSGRESLYYPEDLPPAEAGRVPKVWGSFAHPWKPKYYWAYLIFLLWSIIRAAWLAFGQNHGFRQAVGLLGFELVLFVALCVIRPGRDKASNAVIIILCLSRVISWAICVAFTHEAHVTTIPRVIVGFVLLVATGIPIIFLFFLTVIDLFEPLRSTRLRTIKRMAKLRLARNAEAEKNGSA</sequence>
<keyword evidence="11" id="KW-1185">Reference proteome</keyword>
<dbReference type="Pfam" id="PF06011">
    <property type="entry name" value="TRP"/>
    <property type="match status" value="1"/>
</dbReference>
<evidence type="ECO:0000256" key="6">
    <source>
        <dbReference type="ARBA" id="ARBA00023136"/>
    </source>
</evidence>
<evidence type="ECO:0000256" key="4">
    <source>
        <dbReference type="ARBA" id="ARBA00022729"/>
    </source>
</evidence>
<dbReference type="GO" id="GO:0055085">
    <property type="term" value="P:transmembrane transport"/>
    <property type="evidence" value="ECO:0007669"/>
    <property type="project" value="TreeGrafter"/>
</dbReference>
<evidence type="ECO:0000256" key="1">
    <source>
        <dbReference type="ARBA" id="ARBA00004141"/>
    </source>
</evidence>
<comment type="subcellular location">
    <subcellularLocation>
        <location evidence="1">Membrane</location>
        <topology evidence="1">Multi-pass membrane protein</topology>
    </subcellularLocation>
</comment>
<dbReference type="InterPro" id="IPR010308">
    <property type="entry name" value="TRP_C"/>
</dbReference>
<dbReference type="GO" id="GO:0016020">
    <property type="term" value="C:membrane"/>
    <property type="evidence" value="ECO:0007669"/>
    <property type="project" value="UniProtKB-SubCell"/>
</dbReference>
<dbReference type="Pfam" id="PF14558">
    <property type="entry name" value="TRP_N"/>
    <property type="match status" value="1"/>
</dbReference>
<feature type="domain" description="ML-like" evidence="9">
    <location>
        <begin position="33"/>
        <end position="172"/>
    </location>
</feature>
<keyword evidence="5 7" id="KW-1133">Transmembrane helix</keyword>
<keyword evidence="4 8" id="KW-0732">Signal</keyword>
<evidence type="ECO:0000313" key="11">
    <source>
        <dbReference type="Proteomes" id="UP001176517"/>
    </source>
</evidence>
<feature type="non-terminal residue" evidence="10">
    <location>
        <position position="692"/>
    </location>
</feature>
<accession>A0AAN6GV17</accession>
<keyword evidence="6 7" id="KW-0472">Membrane</keyword>
<dbReference type="Proteomes" id="UP001176517">
    <property type="component" value="Unassembled WGS sequence"/>
</dbReference>
<reference evidence="10" key="1">
    <citation type="journal article" date="2023" name="PhytoFront">
        <title>Draft Genome Resources of Seven Strains of Tilletia horrida, Causal Agent of Kernel Smut of Rice.</title>
        <authorList>
            <person name="Khanal S."/>
            <person name="Antony Babu S."/>
            <person name="Zhou X.G."/>
        </authorList>
    </citation>
    <scope>NUCLEOTIDE SEQUENCE</scope>
    <source>
        <strain evidence="10">TX6</strain>
    </source>
</reference>
<dbReference type="InterPro" id="IPR032800">
    <property type="entry name" value="TRP_N"/>
</dbReference>
<dbReference type="SMART" id="SM01320">
    <property type="entry name" value="TRP_N"/>
    <property type="match status" value="1"/>
</dbReference>
<feature type="transmembrane region" description="Helical" evidence="7">
    <location>
        <begin position="487"/>
        <end position="509"/>
    </location>
</feature>
<feature type="chain" id="PRO_5042892194" description="ML-like domain-containing protein" evidence="8">
    <location>
        <begin position="25"/>
        <end position="692"/>
    </location>
</feature>
<dbReference type="InterPro" id="IPR040241">
    <property type="entry name" value="TRP_Flc/Pkd2-like"/>
</dbReference>
<dbReference type="EMBL" id="JAPDMZ010000079">
    <property type="protein sequence ID" value="KAK0551299.1"/>
    <property type="molecule type" value="Genomic_DNA"/>
</dbReference>
<evidence type="ECO:0000259" key="9">
    <source>
        <dbReference type="SMART" id="SM01320"/>
    </source>
</evidence>
<evidence type="ECO:0000256" key="7">
    <source>
        <dbReference type="SAM" id="Phobius"/>
    </source>
</evidence>
<feature type="signal peptide" evidence="8">
    <location>
        <begin position="1"/>
        <end position="24"/>
    </location>
</feature>
<evidence type="ECO:0000256" key="3">
    <source>
        <dbReference type="ARBA" id="ARBA00022692"/>
    </source>
</evidence>
<name>A0AAN6GV17_9BASI</name>
<comment type="similarity">
    <text evidence="2">Belongs to the transient receptor potential (TRP) ion channel family.</text>
</comment>
<feature type="transmembrane region" description="Helical" evidence="7">
    <location>
        <begin position="636"/>
        <end position="661"/>
    </location>
</feature>
<comment type="caution">
    <text evidence="10">The sequence shown here is derived from an EMBL/GenBank/DDBJ whole genome shotgun (WGS) entry which is preliminary data.</text>
</comment>
<evidence type="ECO:0000313" key="10">
    <source>
        <dbReference type="EMBL" id="KAK0551299.1"/>
    </source>
</evidence>
<evidence type="ECO:0000256" key="2">
    <source>
        <dbReference type="ARBA" id="ARBA00010642"/>
    </source>
</evidence>
<evidence type="ECO:0000256" key="8">
    <source>
        <dbReference type="SAM" id="SignalP"/>
    </source>
</evidence>
<feature type="transmembrane region" description="Helical" evidence="7">
    <location>
        <begin position="601"/>
        <end position="624"/>
    </location>
</feature>
<evidence type="ECO:0000256" key="5">
    <source>
        <dbReference type="ARBA" id="ARBA00022989"/>
    </source>
</evidence>
<dbReference type="AlphaFoldDB" id="A0AAN6GV17"/>
<feature type="transmembrane region" description="Helical" evidence="7">
    <location>
        <begin position="549"/>
        <end position="568"/>
    </location>
</feature>
<feature type="transmembrane region" description="Helical" evidence="7">
    <location>
        <begin position="399"/>
        <end position="428"/>
    </location>
</feature>
<protein>
    <recommendedName>
        <fullName evidence="9">ML-like domain-containing protein</fullName>
    </recommendedName>
</protein>